<dbReference type="AlphaFoldDB" id="A0AAU8IDD3"/>
<dbReference type="EMBL" id="CP159510">
    <property type="protein sequence ID" value="XCJ16480.1"/>
    <property type="molecule type" value="Genomic_DNA"/>
</dbReference>
<evidence type="ECO:0000313" key="1">
    <source>
        <dbReference type="EMBL" id="XCJ16480.1"/>
    </source>
</evidence>
<dbReference type="RefSeq" id="WP_353947977.1">
    <property type="nucleotide sequence ID" value="NZ_CP159510.1"/>
</dbReference>
<dbReference type="Gene3D" id="3.10.180.10">
    <property type="entry name" value="2,3-Dihydroxybiphenyl 1,2-Dioxygenase, domain 1"/>
    <property type="match status" value="1"/>
</dbReference>
<name>A0AAU8IDD3_9BACL</name>
<dbReference type="InterPro" id="IPR029068">
    <property type="entry name" value="Glyas_Bleomycin-R_OHBP_Dase"/>
</dbReference>
<sequence>MLFHYHFWTPYVEKTENFYTSLGFRVTQRIGRYQGEFRNYNPPLSWADFREKGIQFRIIEMKKGAVNLTCGYGKRPKFDHIGFLVTEPEYQGIIGRAREMNFTIHANNRRTFIGIPFGFRIELQRNRDAVETVDSPIRLKQLKLISERDGLQSTLTRLFGEANVPVTVVKGEKTTLASATLGGLRIDNKPDPNGVWLIKYQF</sequence>
<gene>
    <name evidence="1" type="ORF">ABNN70_12550</name>
</gene>
<organism evidence="1">
    <name type="scientific">Sporolactobacillus sp. Y61</name>
    <dbReference type="NCBI Taxonomy" id="3160863"/>
    <lineage>
        <taxon>Bacteria</taxon>
        <taxon>Bacillati</taxon>
        <taxon>Bacillota</taxon>
        <taxon>Bacilli</taxon>
        <taxon>Bacillales</taxon>
        <taxon>Sporolactobacillaceae</taxon>
        <taxon>Sporolactobacillus</taxon>
    </lineage>
</organism>
<protein>
    <recommendedName>
        <fullName evidence="2">VOC domain-containing protein</fullName>
    </recommendedName>
</protein>
<evidence type="ECO:0008006" key="2">
    <source>
        <dbReference type="Google" id="ProtNLM"/>
    </source>
</evidence>
<reference evidence="1" key="1">
    <citation type="submission" date="2024-06" db="EMBL/GenBank/DDBJ databases">
        <authorList>
            <person name="Fan A."/>
            <person name="Zhang F.Y."/>
            <person name="Zhang L."/>
        </authorList>
    </citation>
    <scope>NUCLEOTIDE SEQUENCE</scope>
    <source>
        <strain evidence="1">Y61</strain>
    </source>
</reference>
<accession>A0AAU8IDD3</accession>
<proteinExistence type="predicted"/>
<dbReference type="SUPFAM" id="SSF54593">
    <property type="entry name" value="Glyoxalase/Bleomycin resistance protein/Dihydroxybiphenyl dioxygenase"/>
    <property type="match status" value="1"/>
</dbReference>